<sequence>MFFSRAISAAENKHIRFRTSHFKVTCSETEVSEQVYS</sequence>
<comment type="caution">
    <text evidence="1">The sequence shown here is derived from an EMBL/GenBank/DDBJ whole genome shotgun (WGS) entry which is preliminary data.</text>
</comment>
<dbReference type="AlphaFoldDB" id="C8PTS9"/>
<accession>C8PTS9</accession>
<evidence type="ECO:0000313" key="1">
    <source>
        <dbReference type="EMBL" id="EEV19227.1"/>
    </source>
</evidence>
<gene>
    <name evidence="1" type="ORF">TREVI0001_0120</name>
</gene>
<proteinExistence type="predicted"/>
<protein>
    <submittedName>
        <fullName evidence="1">Uncharacterized protein</fullName>
    </submittedName>
</protein>
<evidence type="ECO:0000313" key="2">
    <source>
        <dbReference type="Proteomes" id="UP000004509"/>
    </source>
</evidence>
<dbReference type="EMBL" id="ACYH01000071">
    <property type="protein sequence ID" value="EEV19227.1"/>
    <property type="molecule type" value="Genomic_DNA"/>
</dbReference>
<organism evidence="1 2">
    <name type="scientific">Treponema vincentii ATCC 35580</name>
    <dbReference type="NCBI Taxonomy" id="596324"/>
    <lineage>
        <taxon>Bacteria</taxon>
        <taxon>Pseudomonadati</taxon>
        <taxon>Spirochaetota</taxon>
        <taxon>Spirochaetia</taxon>
        <taxon>Spirochaetales</taxon>
        <taxon>Treponemataceae</taxon>
        <taxon>Treponema</taxon>
    </lineage>
</organism>
<reference evidence="1 2" key="1">
    <citation type="submission" date="2009-07" db="EMBL/GenBank/DDBJ databases">
        <authorList>
            <person name="Madupu R."/>
            <person name="Sebastian Y."/>
            <person name="Durkin A.S."/>
            <person name="Torralba M."/>
            <person name="Methe B."/>
            <person name="Sutton G.G."/>
            <person name="Strausberg R.L."/>
            <person name="Nelson K.E."/>
        </authorList>
    </citation>
    <scope>NUCLEOTIDE SEQUENCE [LARGE SCALE GENOMIC DNA]</scope>
    <source>
        <strain evidence="1 2">ATCC 35580</strain>
    </source>
</reference>
<name>C8PTS9_9SPIR</name>
<dbReference type="Proteomes" id="UP000004509">
    <property type="component" value="Unassembled WGS sequence"/>
</dbReference>